<keyword evidence="3" id="KW-1185">Reference proteome</keyword>
<reference evidence="2 3" key="1">
    <citation type="journal article" date="2011" name="Proc. Natl. Acad. Sci. U.S.A.">
        <title>Comparative genomics of xylose-fermenting fungi for enhanced biofuel production.</title>
        <authorList>
            <person name="Wohlbach D.J."/>
            <person name="Kuo A."/>
            <person name="Sato T.K."/>
            <person name="Potts K.M."/>
            <person name="Salamov A.A."/>
            <person name="LaButti K.M."/>
            <person name="Sun H."/>
            <person name="Clum A."/>
            <person name="Pangilinan J.L."/>
            <person name="Lindquist E.A."/>
            <person name="Lucas S."/>
            <person name="Lapidus A."/>
            <person name="Jin M."/>
            <person name="Gunawan C."/>
            <person name="Balan V."/>
            <person name="Dale B.E."/>
            <person name="Jeffries T.W."/>
            <person name="Zinkel R."/>
            <person name="Barry K.W."/>
            <person name="Grigoriev I.V."/>
            <person name="Gasch A.P."/>
        </authorList>
    </citation>
    <scope>NUCLEOTIDE SEQUENCE [LARGE SCALE GENOMIC DNA]</scope>
    <source>
        <strain evidence="3">NRRL Y-27907 / 11-Y1</strain>
    </source>
</reference>
<dbReference type="InterPro" id="IPR019171">
    <property type="entry name" value="MIX23"/>
</dbReference>
<dbReference type="KEGG" id="spaa:SPAPADRAFT_61260"/>
<dbReference type="Proteomes" id="UP000000709">
    <property type="component" value="Unassembled WGS sequence"/>
</dbReference>
<evidence type="ECO:0008006" key="4">
    <source>
        <dbReference type="Google" id="ProtNLM"/>
    </source>
</evidence>
<proteinExistence type="inferred from homology"/>
<evidence type="ECO:0000256" key="1">
    <source>
        <dbReference type="ARBA" id="ARBA00024204"/>
    </source>
</evidence>
<dbReference type="RefSeq" id="XP_007375445.1">
    <property type="nucleotide sequence ID" value="XM_007375383.1"/>
</dbReference>
<sequence>MGVPQQNLLTPESCISSSRIRAFLRASRNLTDDTIRQHLNEVKVDDCGEYFRNKVASEWKRRGEVISYCKNYSQELRKQSEEGVNAQTRETEETFAQLDKKFDLRTDPYALRAHQNKMREQFAQCDALDSWVHNEETVENIIRQQTTEVLNDKCYYQDWMQVFRNLK</sequence>
<dbReference type="AlphaFoldDB" id="G3APJ8"/>
<dbReference type="FunCoup" id="G3APJ8">
    <property type="interactions" value="12"/>
</dbReference>
<dbReference type="Pfam" id="PF09774">
    <property type="entry name" value="MIX23"/>
    <property type="match status" value="1"/>
</dbReference>
<dbReference type="GO" id="GO:0005758">
    <property type="term" value="C:mitochondrial intermembrane space"/>
    <property type="evidence" value="ECO:0007669"/>
    <property type="project" value="InterPro"/>
</dbReference>
<evidence type="ECO:0000313" key="2">
    <source>
        <dbReference type="EMBL" id="EGW32169.1"/>
    </source>
</evidence>
<dbReference type="PANTHER" id="PTHR31905:SF2">
    <property type="entry name" value="PROTEIN MIX23"/>
    <property type="match status" value="1"/>
</dbReference>
<dbReference type="GeneID" id="18873802"/>
<comment type="similarity">
    <text evidence="1">Belongs to the MIX23 family.</text>
</comment>
<dbReference type="PANTHER" id="PTHR31905">
    <property type="entry name" value="COILED-COIL DOMAIN-CONTAINING PROTEIN 58"/>
    <property type="match status" value="1"/>
</dbReference>
<dbReference type="InParanoid" id="G3APJ8"/>
<gene>
    <name evidence="2" type="ORF">SPAPADRAFT_61260</name>
</gene>
<accession>G3APJ8</accession>
<dbReference type="OMA" id="QFCFNER"/>
<protein>
    <recommendedName>
        <fullName evidence="4">Mitochondrial intermembrane space cysteine motif-containing protein MIX23</fullName>
    </recommendedName>
</protein>
<name>G3APJ8_SPAPN</name>
<evidence type="ECO:0000313" key="3">
    <source>
        <dbReference type="Proteomes" id="UP000000709"/>
    </source>
</evidence>
<dbReference type="OrthoDB" id="5593818at2759"/>
<dbReference type="EMBL" id="GL996502">
    <property type="protein sequence ID" value="EGW32169.1"/>
    <property type="molecule type" value="Genomic_DNA"/>
</dbReference>
<organism evidence="3">
    <name type="scientific">Spathaspora passalidarum (strain NRRL Y-27907 / 11-Y1)</name>
    <dbReference type="NCBI Taxonomy" id="619300"/>
    <lineage>
        <taxon>Eukaryota</taxon>
        <taxon>Fungi</taxon>
        <taxon>Dikarya</taxon>
        <taxon>Ascomycota</taxon>
        <taxon>Saccharomycotina</taxon>
        <taxon>Pichiomycetes</taxon>
        <taxon>Debaryomycetaceae</taxon>
        <taxon>Spathaspora</taxon>
    </lineage>
</organism>
<dbReference type="eggNOG" id="KOG4613">
    <property type="taxonomic scope" value="Eukaryota"/>
</dbReference>
<dbReference type="HOGENOM" id="CLU_118733_0_0_1"/>